<accession>A0A9N8H8I4</accession>
<dbReference type="Gene3D" id="3.40.50.1820">
    <property type="entry name" value="alpha/beta hydrolase"/>
    <property type="match status" value="1"/>
</dbReference>
<reference evidence="3" key="1">
    <citation type="submission" date="2020-06" db="EMBL/GenBank/DDBJ databases">
        <authorList>
            <consortium name="Plant Systems Biology data submission"/>
        </authorList>
    </citation>
    <scope>NUCLEOTIDE SEQUENCE</scope>
    <source>
        <strain evidence="3">D6</strain>
    </source>
</reference>
<protein>
    <recommendedName>
        <fullName evidence="2">Fungal lipase-type domain-containing protein</fullName>
    </recommendedName>
</protein>
<evidence type="ECO:0000256" key="1">
    <source>
        <dbReference type="SAM" id="SignalP"/>
    </source>
</evidence>
<evidence type="ECO:0000313" key="3">
    <source>
        <dbReference type="EMBL" id="CAB9505733.1"/>
    </source>
</evidence>
<sequence length="358" mass="39998">MISFFNLRWCLLFLALAPQLFVRARLVGHRATTEASTKTAANAVDTSSSCRAASEQDAELLLSKEFMIHKVHVATHLSDIVNREEYGRIEDMIDEQRKVFERFDGFHDYNDQSLVAKTKDTQTCFVTFQSTDPGNGVVAFLMDQWQNVNPFKVRIGTSDCYARKGYVNAYNASSYKDEQRKSIDACVASCGDTPCPLVLSGFSQGGSAAVVAAADLAHYNPEVITFGAARVIVDRDNAPCTESINPANHYRFVTADTATGYDAIPNQINVWNERHVGHFFLLDADGDNLPLNMPSMDDNVSRRPRTLDMHDFVLYRERIEALLESDCFPLAVAKWSVGHYCRYDDECSSESCVEFACA</sequence>
<comment type="caution">
    <text evidence="3">The sequence shown here is derived from an EMBL/GenBank/DDBJ whole genome shotgun (WGS) entry which is preliminary data.</text>
</comment>
<organism evidence="3 4">
    <name type="scientific">Seminavis robusta</name>
    <dbReference type="NCBI Taxonomy" id="568900"/>
    <lineage>
        <taxon>Eukaryota</taxon>
        <taxon>Sar</taxon>
        <taxon>Stramenopiles</taxon>
        <taxon>Ochrophyta</taxon>
        <taxon>Bacillariophyta</taxon>
        <taxon>Bacillariophyceae</taxon>
        <taxon>Bacillariophycidae</taxon>
        <taxon>Naviculales</taxon>
        <taxon>Naviculaceae</taxon>
        <taxon>Seminavis</taxon>
    </lineage>
</organism>
<feature type="domain" description="Fungal lipase-type" evidence="2">
    <location>
        <begin position="125"/>
        <end position="254"/>
    </location>
</feature>
<evidence type="ECO:0000259" key="2">
    <source>
        <dbReference type="Pfam" id="PF01764"/>
    </source>
</evidence>
<gene>
    <name evidence="3" type="ORF">SEMRO_241_G096460.1</name>
</gene>
<evidence type="ECO:0000313" key="4">
    <source>
        <dbReference type="Proteomes" id="UP001153069"/>
    </source>
</evidence>
<dbReference type="Proteomes" id="UP001153069">
    <property type="component" value="Unassembled WGS sequence"/>
</dbReference>
<name>A0A9N8H8I4_9STRA</name>
<proteinExistence type="predicted"/>
<keyword evidence="1" id="KW-0732">Signal</keyword>
<feature type="signal peptide" evidence="1">
    <location>
        <begin position="1"/>
        <end position="24"/>
    </location>
</feature>
<dbReference type="InterPro" id="IPR002921">
    <property type="entry name" value="Fungal_lipase-type"/>
</dbReference>
<dbReference type="EMBL" id="CAICTM010000240">
    <property type="protein sequence ID" value="CAB9505733.1"/>
    <property type="molecule type" value="Genomic_DNA"/>
</dbReference>
<dbReference type="SUPFAM" id="SSF53474">
    <property type="entry name" value="alpha/beta-Hydrolases"/>
    <property type="match status" value="1"/>
</dbReference>
<feature type="chain" id="PRO_5040437006" description="Fungal lipase-type domain-containing protein" evidence="1">
    <location>
        <begin position="25"/>
        <end position="358"/>
    </location>
</feature>
<dbReference type="Pfam" id="PF01764">
    <property type="entry name" value="Lipase_3"/>
    <property type="match status" value="1"/>
</dbReference>
<keyword evidence="4" id="KW-1185">Reference proteome</keyword>
<dbReference type="GO" id="GO:0006629">
    <property type="term" value="P:lipid metabolic process"/>
    <property type="evidence" value="ECO:0007669"/>
    <property type="project" value="InterPro"/>
</dbReference>
<dbReference type="AlphaFoldDB" id="A0A9N8H8I4"/>
<dbReference type="InterPro" id="IPR029058">
    <property type="entry name" value="AB_hydrolase_fold"/>
</dbReference>